<dbReference type="RefSeq" id="WP_188648379.1">
    <property type="nucleotide sequence ID" value="NZ_BMHQ01000009.1"/>
</dbReference>
<evidence type="ECO:0000313" key="8">
    <source>
        <dbReference type="Proteomes" id="UP000625210"/>
    </source>
</evidence>
<dbReference type="Proteomes" id="UP000625210">
    <property type="component" value="Unassembled WGS sequence"/>
</dbReference>
<comment type="caution">
    <text evidence="7">The sequence shown here is derived from an EMBL/GenBank/DDBJ whole genome shotgun (WGS) entry which is preliminary data.</text>
</comment>
<evidence type="ECO:0000256" key="2">
    <source>
        <dbReference type="ARBA" id="ARBA00006962"/>
    </source>
</evidence>
<reference evidence="7" key="2">
    <citation type="submission" date="2020-09" db="EMBL/GenBank/DDBJ databases">
        <authorList>
            <person name="Sun Q."/>
            <person name="Zhou Y."/>
        </authorList>
    </citation>
    <scope>NUCLEOTIDE SEQUENCE</scope>
    <source>
        <strain evidence="7">CGMCC 1.15179</strain>
    </source>
</reference>
<keyword evidence="4" id="KW-0808">Transferase</keyword>
<feature type="domain" description="Glycosyl transferase family 28 C-terminal" evidence="5">
    <location>
        <begin position="207"/>
        <end position="312"/>
    </location>
</feature>
<comment type="similarity">
    <text evidence="2">Belongs to the glycosyltransferase 28 family.</text>
</comment>
<comment type="subcellular location">
    <subcellularLocation>
        <location evidence="1">Membrane</location>
    </subcellularLocation>
</comment>
<sequence>MAQIWIMTETIGGNGHQQAARALAKGLAHAAPDVRVQIRSGLPVFSRSLESLTRTVYLNTLQYAPSLWGAAYSKEEEFSQAFRDRWAKILSAKLEGLFSCEVPEIVVCTHALCVGALARIKKRLSSSFRLGAAITDFDVNGFWVHPDVDFYLVAHEKVAEKLRYTYKIPADRIFPTGIPIDPDFAKKRPEKRVLREQLRLNTDAFTVLMMGGGGGMGPMESCIQTFLTQMPDVQLAVVTGKNEGLRQRLQHRFPDADRLHLFGYVDGIADLMQAADLLISKAGGLTTSEALAMGLPLLICRPIPGQEERNSRFLTSQRVALRQDQPINIPRHIYPLVQSPERWDGMKERARQLGRPRSALDGAACILKQLNH</sequence>
<dbReference type="AlphaFoldDB" id="A0A8J2VJ73"/>
<evidence type="ECO:0000259" key="6">
    <source>
        <dbReference type="Pfam" id="PF06925"/>
    </source>
</evidence>
<dbReference type="PANTHER" id="PTHR43025">
    <property type="entry name" value="MONOGALACTOSYLDIACYLGLYCEROL SYNTHASE"/>
    <property type="match status" value="1"/>
</dbReference>
<dbReference type="InterPro" id="IPR009695">
    <property type="entry name" value="Diacylglyc_glucosyltr_N"/>
</dbReference>
<dbReference type="InterPro" id="IPR007235">
    <property type="entry name" value="Glyco_trans_28_C"/>
</dbReference>
<protein>
    <submittedName>
        <fullName evidence="7">UDP-glucuronosyltransferase</fullName>
    </submittedName>
</protein>
<evidence type="ECO:0000256" key="4">
    <source>
        <dbReference type="ARBA" id="ARBA00022679"/>
    </source>
</evidence>
<dbReference type="GO" id="GO:0016758">
    <property type="term" value="F:hexosyltransferase activity"/>
    <property type="evidence" value="ECO:0007669"/>
    <property type="project" value="InterPro"/>
</dbReference>
<name>A0A8J2VJ73_9BACL</name>
<dbReference type="InterPro" id="IPR050519">
    <property type="entry name" value="Glycosyltransf_28_UgtP"/>
</dbReference>
<evidence type="ECO:0000256" key="1">
    <source>
        <dbReference type="ARBA" id="ARBA00004370"/>
    </source>
</evidence>
<dbReference type="EMBL" id="BMHQ01000009">
    <property type="protein sequence ID" value="GGE23214.1"/>
    <property type="molecule type" value="Genomic_DNA"/>
</dbReference>
<evidence type="ECO:0000313" key="7">
    <source>
        <dbReference type="EMBL" id="GGE23214.1"/>
    </source>
</evidence>
<evidence type="ECO:0000259" key="5">
    <source>
        <dbReference type="Pfam" id="PF04101"/>
    </source>
</evidence>
<dbReference type="PANTHER" id="PTHR43025:SF3">
    <property type="entry name" value="MONOGALACTOSYLDIACYLGLYCEROL SYNTHASE 1, CHLOROPLASTIC"/>
    <property type="match status" value="1"/>
</dbReference>
<keyword evidence="3" id="KW-0328">Glycosyltransferase</keyword>
<dbReference type="Gene3D" id="3.40.50.2000">
    <property type="entry name" value="Glycogen Phosphorylase B"/>
    <property type="match status" value="1"/>
</dbReference>
<dbReference type="Pfam" id="PF04101">
    <property type="entry name" value="Glyco_tran_28_C"/>
    <property type="match status" value="1"/>
</dbReference>
<proteinExistence type="inferred from homology"/>
<dbReference type="GO" id="GO:0016020">
    <property type="term" value="C:membrane"/>
    <property type="evidence" value="ECO:0007669"/>
    <property type="project" value="UniProtKB-SubCell"/>
</dbReference>
<organism evidence="7 8">
    <name type="scientific">Marinithermofilum abyssi</name>
    <dbReference type="NCBI Taxonomy" id="1571185"/>
    <lineage>
        <taxon>Bacteria</taxon>
        <taxon>Bacillati</taxon>
        <taxon>Bacillota</taxon>
        <taxon>Bacilli</taxon>
        <taxon>Bacillales</taxon>
        <taxon>Thermoactinomycetaceae</taxon>
        <taxon>Marinithermofilum</taxon>
    </lineage>
</organism>
<evidence type="ECO:0000256" key="3">
    <source>
        <dbReference type="ARBA" id="ARBA00022676"/>
    </source>
</evidence>
<keyword evidence="8" id="KW-1185">Reference proteome</keyword>
<reference evidence="7" key="1">
    <citation type="journal article" date="2014" name="Int. J. Syst. Evol. Microbiol.">
        <title>Complete genome sequence of Corynebacterium casei LMG S-19264T (=DSM 44701T), isolated from a smear-ripened cheese.</title>
        <authorList>
            <consortium name="US DOE Joint Genome Institute (JGI-PGF)"/>
            <person name="Walter F."/>
            <person name="Albersmeier A."/>
            <person name="Kalinowski J."/>
            <person name="Ruckert C."/>
        </authorList>
    </citation>
    <scope>NUCLEOTIDE SEQUENCE</scope>
    <source>
        <strain evidence="7">CGMCC 1.15179</strain>
    </source>
</reference>
<dbReference type="SUPFAM" id="SSF53756">
    <property type="entry name" value="UDP-Glycosyltransferase/glycogen phosphorylase"/>
    <property type="match status" value="1"/>
</dbReference>
<dbReference type="GO" id="GO:0009247">
    <property type="term" value="P:glycolipid biosynthetic process"/>
    <property type="evidence" value="ECO:0007669"/>
    <property type="project" value="InterPro"/>
</dbReference>
<feature type="domain" description="Diacylglycerol glucosyltransferase N-terminal" evidence="6">
    <location>
        <begin position="16"/>
        <end position="180"/>
    </location>
</feature>
<dbReference type="Pfam" id="PF06925">
    <property type="entry name" value="MGDG_synth"/>
    <property type="match status" value="1"/>
</dbReference>
<accession>A0A8J2VJ73</accession>
<gene>
    <name evidence="7" type="ORF">GCM10011571_26630</name>
</gene>